<evidence type="ECO:0000256" key="1">
    <source>
        <dbReference type="SAM" id="MobiDB-lite"/>
    </source>
</evidence>
<dbReference type="EMBL" id="JALLBG020000061">
    <property type="protein sequence ID" value="KAL3768918.1"/>
    <property type="molecule type" value="Genomic_DNA"/>
</dbReference>
<keyword evidence="3" id="KW-1185">Reference proteome</keyword>
<gene>
    <name evidence="2" type="ORF">ACHAWU_010259</name>
</gene>
<evidence type="ECO:0000313" key="3">
    <source>
        <dbReference type="Proteomes" id="UP001530293"/>
    </source>
</evidence>
<proteinExistence type="predicted"/>
<dbReference type="Proteomes" id="UP001530293">
    <property type="component" value="Unassembled WGS sequence"/>
</dbReference>
<accession>A0ABD3MYC8</accession>
<dbReference type="AlphaFoldDB" id="A0ABD3MYC8"/>
<feature type="compositionally biased region" description="Basic residues" evidence="1">
    <location>
        <begin position="154"/>
        <end position="163"/>
    </location>
</feature>
<organism evidence="2 3">
    <name type="scientific">Discostella pseudostelligera</name>
    <dbReference type="NCBI Taxonomy" id="259834"/>
    <lineage>
        <taxon>Eukaryota</taxon>
        <taxon>Sar</taxon>
        <taxon>Stramenopiles</taxon>
        <taxon>Ochrophyta</taxon>
        <taxon>Bacillariophyta</taxon>
        <taxon>Coscinodiscophyceae</taxon>
        <taxon>Thalassiosirophycidae</taxon>
        <taxon>Stephanodiscales</taxon>
        <taxon>Stephanodiscaceae</taxon>
        <taxon>Discostella</taxon>
    </lineage>
</organism>
<feature type="region of interest" description="Disordered" evidence="1">
    <location>
        <begin position="154"/>
        <end position="176"/>
    </location>
</feature>
<protein>
    <submittedName>
        <fullName evidence="2">Uncharacterized protein</fullName>
    </submittedName>
</protein>
<reference evidence="2 3" key="1">
    <citation type="submission" date="2024-10" db="EMBL/GenBank/DDBJ databases">
        <title>Updated reference genomes for cyclostephanoid diatoms.</title>
        <authorList>
            <person name="Roberts W.R."/>
            <person name="Alverson A.J."/>
        </authorList>
    </citation>
    <scope>NUCLEOTIDE SEQUENCE [LARGE SCALE GENOMIC DNA]</scope>
    <source>
        <strain evidence="2 3">AJA232-27</strain>
    </source>
</reference>
<sequence>MLDAIVKITDDVASGLQKKIKDFGRTGLFGYVGENVEVARIELLAICSRLDEEESLQSDSVNDVIEGLSKCSHKVFSKIFSDLATARRNTLMTSVNLNGTTLEMIRTVLDEADKHYSSFTLSSQSAHTGRHDDYEHNPNGFETPSVLKAEMKRVQKGHNRQKNRNNDDGGTNTEEKEAGVTGLSAMVDACSAFEKDTANPEASAFAGHRCRARKVTGLSAFLETFGGLSPYKSDFIDYEPVKIEVKGVAGMGQVIGRGTTLRKFTTRCGAKVCIPSPNSYHMPGADIRLESPQSI</sequence>
<evidence type="ECO:0000313" key="2">
    <source>
        <dbReference type="EMBL" id="KAL3768918.1"/>
    </source>
</evidence>
<comment type="caution">
    <text evidence="2">The sequence shown here is derived from an EMBL/GenBank/DDBJ whole genome shotgun (WGS) entry which is preliminary data.</text>
</comment>
<name>A0ABD3MYC8_9STRA</name>